<evidence type="ECO:0000313" key="9">
    <source>
        <dbReference type="Proteomes" id="UP000053201"/>
    </source>
</evidence>
<keyword evidence="3" id="KW-0131">Cell cycle</keyword>
<dbReference type="EMBL" id="KQ257462">
    <property type="protein sequence ID" value="KNC97859.1"/>
    <property type="molecule type" value="Genomic_DNA"/>
</dbReference>
<dbReference type="PANTHER" id="PTHR13255">
    <property type="entry name" value="ATAXIN-10"/>
    <property type="match status" value="1"/>
</dbReference>
<dbReference type="InterPro" id="IPR011989">
    <property type="entry name" value="ARM-like"/>
</dbReference>
<dbReference type="GO" id="GO:0051301">
    <property type="term" value="P:cell division"/>
    <property type="evidence" value="ECO:0007669"/>
    <property type="project" value="UniProtKB-KW"/>
</dbReference>
<dbReference type="PANTHER" id="PTHR13255:SF0">
    <property type="entry name" value="ATAXIN-10"/>
    <property type="match status" value="1"/>
</dbReference>
<dbReference type="OMA" id="TGHEELM"/>
<dbReference type="GO" id="GO:0005829">
    <property type="term" value="C:cytosol"/>
    <property type="evidence" value="ECO:0007669"/>
    <property type="project" value="TreeGrafter"/>
</dbReference>
<proteinExistence type="inferred from homology"/>
<feature type="domain" description="Ataxin-10" evidence="7">
    <location>
        <begin position="438"/>
        <end position="537"/>
    </location>
</feature>
<gene>
    <name evidence="8" type="ORF">SPPG_06855</name>
</gene>
<dbReference type="SUPFAM" id="SSF48371">
    <property type="entry name" value="ARM repeat"/>
    <property type="match status" value="1"/>
</dbReference>
<evidence type="ECO:0000259" key="7">
    <source>
        <dbReference type="Pfam" id="PF09759"/>
    </source>
</evidence>
<sequence length="559" mass="62167">MSTTPEDNEDYSARLLTAWQPLLERMNAGCSAPPAYEHLAAATSAVNEVAKALVKKPELRVQIGSTPGIWPSLRNAFIFSRNHLFCVYGVGKQGVACPTRAERAVDLAAAHFQLVRNLCAQVQSNQKDAWEQGLYEPAEEIMSYLCSWLTSTKDCCTMMKDKVSKCVNMGTQMLANMMTGNPEVQDKMWPRYFQEDADIFKQLLSTCDIHRVMFVLICIHNCIHKCPERCKYMTQTPLGRDILKCLLAKAQKMLQEECSAFDFIYAIFSNMIELDLTPNIMDAICDGMDPHRTRILSQYHVTFLQLLDGMLDAQANRSDDRPPIEIGIDTAIFFVAVTKKLVHSISRNAKQVKDNMQATDVFGLDVDGLVLILQFFARVTPELGPDAKMKLVKAGLADTLLTLLNLASKLYPRSTLSKRSSSDATPASSVPPQGFFMIKSDTVKVLANLCYEAKEVQDEIRRIGGIPVILNECRVDDNNPYIKEHAILAIRNLCDGNTENQDLVASLTPQGIAPESEQMLDEAGIQAKVDDSGRVRVGKKAEVEEILAMKGLSVSEVQL</sequence>
<keyword evidence="9" id="KW-1185">Reference proteome</keyword>
<dbReference type="InterPro" id="IPR016024">
    <property type="entry name" value="ARM-type_fold"/>
</dbReference>
<dbReference type="eggNOG" id="KOG2676">
    <property type="taxonomic scope" value="Eukaryota"/>
</dbReference>
<evidence type="ECO:0000256" key="2">
    <source>
        <dbReference type="ARBA" id="ARBA00022618"/>
    </source>
</evidence>
<dbReference type="Gene3D" id="1.25.10.10">
    <property type="entry name" value="Leucine-rich Repeat Variant"/>
    <property type="match status" value="1"/>
</dbReference>
<accession>A0A0L0HAC6</accession>
<dbReference type="InParanoid" id="A0A0L0HAC6"/>
<dbReference type="AlphaFoldDB" id="A0A0L0HAC6"/>
<evidence type="ECO:0000256" key="1">
    <source>
        <dbReference type="ARBA" id="ARBA00008384"/>
    </source>
</evidence>
<organism evidence="8 9">
    <name type="scientific">Spizellomyces punctatus (strain DAOM BR117)</name>
    <dbReference type="NCBI Taxonomy" id="645134"/>
    <lineage>
        <taxon>Eukaryota</taxon>
        <taxon>Fungi</taxon>
        <taxon>Fungi incertae sedis</taxon>
        <taxon>Chytridiomycota</taxon>
        <taxon>Chytridiomycota incertae sedis</taxon>
        <taxon>Chytridiomycetes</taxon>
        <taxon>Spizellomycetales</taxon>
        <taxon>Spizellomycetaceae</taxon>
        <taxon>Spizellomyces</taxon>
    </lineage>
</organism>
<dbReference type="InterPro" id="IPR019156">
    <property type="entry name" value="Ataxin-10_domain"/>
</dbReference>
<dbReference type="VEuPathDB" id="FungiDB:SPPG_06855"/>
<dbReference type="Pfam" id="PF09759">
    <property type="entry name" value="Atx10homo_assoc"/>
    <property type="match status" value="1"/>
</dbReference>
<evidence type="ECO:0000256" key="3">
    <source>
        <dbReference type="ARBA" id="ARBA00023306"/>
    </source>
</evidence>
<dbReference type="OrthoDB" id="379794at2759"/>
<comment type="function">
    <text evidence="4">May play a role in the regulation of cytokinesis.</text>
</comment>
<keyword evidence="2" id="KW-0132">Cell division</keyword>
<dbReference type="GeneID" id="27690128"/>
<name>A0A0L0HAC6_SPIPD</name>
<evidence type="ECO:0000256" key="6">
    <source>
        <dbReference type="ARBA" id="ARBA00044805"/>
    </source>
</evidence>
<dbReference type="InterPro" id="IPR051374">
    <property type="entry name" value="Ataxin-10/CTR86_families"/>
</dbReference>
<dbReference type="RefSeq" id="XP_016605899.1">
    <property type="nucleotide sequence ID" value="XM_016755050.1"/>
</dbReference>
<reference evidence="8 9" key="1">
    <citation type="submission" date="2009-08" db="EMBL/GenBank/DDBJ databases">
        <title>The Genome Sequence of Spizellomyces punctatus strain DAOM BR117.</title>
        <authorList>
            <consortium name="The Broad Institute Genome Sequencing Platform"/>
            <person name="Russ C."/>
            <person name="Cuomo C."/>
            <person name="Shea T."/>
            <person name="Young S.K."/>
            <person name="Zeng Q."/>
            <person name="Koehrsen M."/>
            <person name="Haas B."/>
            <person name="Borodovsky M."/>
            <person name="Guigo R."/>
            <person name="Alvarado L."/>
            <person name="Berlin A."/>
            <person name="Bochicchio J."/>
            <person name="Borenstein D."/>
            <person name="Chapman S."/>
            <person name="Chen Z."/>
            <person name="Engels R."/>
            <person name="Freedman E."/>
            <person name="Gellesch M."/>
            <person name="Goldberg J."/>
            <person name="Griggs A."/>
            <person name="Gujja S."/>
            <person name="Heiman D."/>
            <person name="Hepburn T."/>
            <person name="Howarth C."/>
            <person name="Jen D."/>
            <person name="Larson L."/>
            <person name="Lewis B."/>
            <person name="Mehta T."/>
            <person name="Park D."/>
            <person name="Pearson M."/>
            <person name="Roberts A."/>
            <person name="Saif S."/>
            <person name="Shenoy N."/>
            <person name="Sisk P."/>
            <person name="Stolte C."/>
            <person name="Sykes S."/>
            <person name="Thomson T."/>
            <person name="Walk T."/>
            <person name="White J."/>
            <person name="Yandava C."/>
            <person name="Burger G."/>
            <person name="Gray M.W."/>
            <person name="Holland P.W.H."/>
            <person name="King N."/>
            <person name="Lang F.B.F."/>
            <person name="Roger A.J."/>
            <person name="Ruiz-Trillo I."/>
            <person name="Lander E."/>
            <person name="Nusbaum C."/>
        </authorList>
    </citation>
    <scope>NUCLEOTIDE SEQUENCE [LARGE SCALE GENOMIC DNA]</scope>
    <source>
        <strain evidence="8 9">DAOM BR117</strain>
    </source>
</reference>
<dbReference type="Proteomes" id="UP000053201">
    <property type="component" value="Unassembled WGS sequence"/>
</dbReference>
<comment type="similarity">
    <text evidence="1">Belongs to the ataxin-10 family.</text>
</comment>
<protein>
    <recommendedName>
        <fullName evidence="5">Ataxin-10 homolog</fullName>
    </recommendedName>
    <alternativeName>
        <fullName evidence="6">Copper transport protein 86</fullName>
    </alternativeName>
</protein>
<evidence type="ECO:0000313" key="8">
    <source>
        <dbReference type="EMBL" id="KNC97859.1"/>
    </source>
</evidence>
<evidence type="ECO:0000256" key="5">
    <source>
        <dbReference type="ARBA" id="ARBA00044801"/>
    </source>
</evidence>
<evidence type="ECO:0000256" key="4">
    <source>
        <dbReference type="ARBA" id="ARBA00044746"/>
    </source>
</evidence>